<reference evidence="2" key="1">
    <citation type="submission" date="2020-11" db="EMBL/GenBank/DDBJ databases">
        <authorList>
            <consortium name="DOE Joint Genome Institute"/>
            <person name="Ahrendt S."/>
            <person name="Riley R."/>
            <person name="Andreopoulos W."/>
            <person name="Labutti K."/>
            <person name="Pangilinan J."/>
            <person name="Ruiz-Duenas F.J."/>
            <person name="Barrasa J.M."/>
            <person name="Sanchez-Garcia M."/>
            <person name="Camarero S."/>
            <person name="Miyauchi S."/>
            <person name="Serrano A."/>
            <person name="Linde D."/>
            <person name="Babiker R."/>
            <person name="Drula E."/>
            <person name="Ayuso-Fernandez I."/>
            <person name="Pacheco R."/>
            <person name="Padilla G."/>
            <person name="Ferreira P."/>
            <person name="Barriuso J."/>
            <person name="Kellner H."/>
            <person name="Castanera R."/>
            <person name="Alfaro M."/>
            <person name="Ramirez L."/>
            <person name="Pisabarro A.G."/>
            <person name="Kuo A."/>
            <person name="Tritt A."/>
            <person name="Lipzen A."/>
            <person name="He G."/>
            <person name="Yan M."/>
            <person name="Ng V."/>
            <person name="Cullen D."/>
            <person name="Martin F."/>
            <person name="Rosso M.-N."/>
            <person name="Henrissat B."/>
            <person name="Hibbett D."/>
            <person name="Martinez A.T."/>
            <person name="Grigoriev I.V."/>
        </authorList>
    </citation>
    <scope>NUCLEOTIDE SEQUENCE</scope>
    <source>
        <strain evidence="2">AH 40177</strain>
    </source>
</reference>
<dbReference type="Proteomes" id="UP000772434">
    <property type="component" value="Unassembled WGS sequence"/>
</dbReference>
<dbReference type="AlphaFoldDB" id="A0A9P5UB69"/>
<evidence type="ECO:0000256" key="1">
    <source>
        <dbReference type="SAM" id="MobiDB-lite"/>
    </source>
</evidence>
<comment type="caution">
    <text evidence="2">The sequence shown here is derived from an EMBL/GenBank/DDBJ whole genome shotgun (WGS) entry which is preliminary data.</text>
</comment>
<organism evidence="2 3">
    <name type="scientific">Rhodocollybia butyracea</name>
    <dbReference type="NCBI Taxonomy" id="206335"/>
    <lineage>
        <taxon>Eukaryota</taxon>
        <taxon>Fungi</taxon>
        <taxon>Dikarya</taxon>
        <taxon>Basidiomycota</taxon>
        <taxon>Agaricomycotina</taxon>
        <taxon>Agaricomycetes</taxon>
        <taxon>Agaricomycetidae</taxon>
        <taxon>Agaricales</taxon>
        <taxon>Marasmiineae</taxon>
        <taxon>Omphalotaceae</taxon>
        <taxon>Rhodocollybia</taxon>
    </lineage>
</organism>
<evidence type="ECO:0000313" key="3">
    <source>
        <dbReference type="Proteomes" id="UP000772434"/>
    </source>
</evidence>
<dbReference type="EMBL" id="JADNRY010000016">
    <property type="protein sequence ID" value="KAF9073785.1"/>
    <property type="molecule type" value="Genomic_DNA"/>
</dbReference>
<gene>
    <name evidence="2" type="ORF">BDP27DRAFT_1318154</name>
</gene>
<sequence length="254" mass="28556">MLSIRSWVSSTNVILFSKLSNHYSLDGPITVETPTYIYGPYSSTRLQDLLLWTSRVWRRKIFSPLQHRDHPRSCTSWTIMPLPLDFSVVLYLYLTPKRAYRGSESLTLTHSITIDNVYYFVDSETGVVHYSTQDAQPGMSFSLSPISFSSNGRSAMSVGLTMEVVSRHWLGRISWGRIKRALEHTLESRNKFVSGDLGKHGESASPDKGGLVESVKDEDCPPVRPDLAIGKDIISAASWYRSLLTNLIAAYICT</sequence>
<evidence type="ECO:0000313" key="2">
    <source>
        <dbReference type="EMBL" id="KAF9073785.1"/>
    </source>
</evidence>
<keyword evidence="3" id="KW-1185">Reference proteome</keyword>
<accession>A0A9P5UB69</accession>
<feature type="region of interest" description="Disordered" evidence="1">
    <location>
        <begin position="197"/>
        <end position="217"/>
    </location>
</feature>
<protein>
    <submittedName>
        <fullName evidence="2">Uncharacterized protein</fullName>
    </submittedName>
</protein>
<name>A0A9P5UB69_9AGAR</name>
<proteinExistence type="predicted"/>